<dbReference type="EMBL" id="KQ976396">
    <property type="protein sequence ID" value="KYM93054.1"/>
    <property type="molecule type" value="Genomic_DNA"/>
</dbReference>
<protein>
    <submittedName>
        <fullName evidence="2">Uncharacterized protein</fullName>
    </submittedName>
</protein>
<dbReference type="Proteomes" id="UP000078540">
    <property type="component" value="Unassembled WGS sequence"/>
</dbReference>
<keyword evidence="1" id="KW-0812">Transmembrane</keyword>
<evidence type="ECO:0000313" key="2">
    <source>
        <dbReference type="EMBL" id="KYM93054.1"/>
    </source>
</evidence>
<keyword evidence="3" id="KW-1185">Reference proteome</keyword>
<evidence type="ECO:0000313" key="3">
    <source>
        <dbReference type="Proteomes" id="UP000078540"/>
    </source>
</evidence>
<accession>A0A195BWP3</accession>
<sequence>MSLSPIRRRLACRSINHTSHPNYILRGVIILSRVDSFFNEMRKIGTGPNSSIVRRRASHSAIRNYSQKGGEAIQTDYFTHCQSSFVYHLDSHRVTISRNKRNFCISHFLRNIFCFFFYFRINLVLFSKYI</sequence>
<keyword evidence="1" id="KW-1133">Transmembrane helix</keyword>
<feature type="transmembrane region" description="Helical" evidence="1">
    <location>
        <begin position="108"/>
        <end position="127"/>
    </location>
</feature>
<gene>
    <name evidence="2" type="ORF">ALC53_00593</name>
</gene>
<proteinExistence type="predicted"/>
<keyword evidence="1" id="KW-0472">Membrane</keyword>
<organism evidence="2 3">
    <name type="scientific">Atta colombica</name>
    <dbReference type="NCBI Taxonomy" id="520822"/>
    <lineage>
        <taxon>Eukaryota</taxon>
        <taxon>Metazoa</taxon>
        <taxon>Ecdysozoa</taxon>
        <taxon>Arthropoda</taxon>
        <taxon>Hexapoda</taxon>
        <taxon>Insecta</taxon>
        <taxon>Pterygota</taxon>
        <taxon>Neoptera</taxon>
        <taxon>Endopterygota</taxon>
        <taxon>Hymenoptera</taxon>
        <taxon>Apocrita</taxon>
        <taxon>Aculeata</taxon>
        <taxon>Formicoidea</taxon>
        <taxon>Formicidae</taxon>
        <taxon>Myrmicinae</taxon>
        <taxon>Atta</taxon>
    </lineage>
</organism>
<reference evidence="2 3" key="1">
    <citation type="submission" date="2015-09" db="EMBL/GenBank/DDBJ databases">
        <title>Atta colombica WGS genome.</title>
        <authorList>
            <person name="Nygaard S."/>
            <person name="Hu H."/>
            <person name="Boomsma J."/>
            <person name="Zhang G."/>
        </authorList>
    </citation>
    <scope>NUCLEOTIDE SEQUENCE [LARGE SCALE GENOMIC DNA]</scope>
    <source>
        <strain evidence="2">Treedump-2</strain>
        <tissue evidence="2">Whole body</tissue>
    </source>
</reference>
<evidence type="ECO:0000256" key="1">
    <source>
        <dbReference type="SAM" id="Phobius"/>
    </source>
</evidence>
<name>A0A195BWP3_9HYME</name>
<dbReference type="AlphaFoldDB" id="A0A195BWP3"/>